<evidence type="ECO:0000313" key="7">
    <source>
        <dbReference type="Proteomes" id="UP000294547"/>
    </source>
</evidence>
<dbReference type="SUPFAM" id="SSF55931">
    <property type="entry name" value="Glutamine synthetase/guanido kinase"/>
    <property type="match status" value="1"/>
</dbReference>
<dbReference type="GO" id="GO:0004356">
    <property type="term" value="F:glutamine synthetase activity"/>
    <property type="evidence" value="ECO:0007669"/>
    <property type="project" value="InterPro"/>
</dbReference>
<evidence type="ECO:0000256" key="1">
    <source>
        <dbReference type="ARBA" id="ARBA00001946"/>
    </source>
</evidence>
<dbReference type="EMBL" id="SNXY01000007">
    <property type="protein sequence ID" value="TDP85346.1"/>
    <property type="molecule type" value="Genomic_DNA"/>
</dbReference>
<evidence type="ECO:0000313" key="6">
    <source>
        <dbReference type="EMBL" id="TDP85346.1"/>
    </source>
</evidence>
<comment type="caution">
    <text evidence="6">The sequence shown here is derived from an EMBL/GenBank/DDBJ whole genome shotgun (WGS) entry which is preliminary data.</text>
</comment>
<dbReference type="InterPro" id="IPR008146">
    <property type="entry name" value="Gln_synth_cat_dom"/>
</dbReference>
<dbReference type="SMART" id="SM01230">
    <property type="entry name" value="Gln-synt_C"/>
    <property type="match status" value="1"/>
</dbReference>
<dbReference type="InterPro" id="IPR036651">
    <property type="entry name" value="Gln_synt_N_sf"/>
</dbReference>
<dbReference type="PANTHER" id="PTHR43785:SF12">
    <property type="entry name" value="TYPE-1 GLUTAMINE SYNTHETASE 2"/>
    <property type="match status" value="1"/>
</dbReference>
<gene>
    <name evidence="6" type="ORF">EDD54_2198</name>
</gene>
<evidence type="ECO:0000256" key="3">
    <source>
        <dbReference type="PROSITE-ProRule" id="PRU01331"/>
    </source>
</evidence>
<accession>A0A4R6RI60</accession>
<dbReference type="Gene3D" id="3.30.590.10">
    <property type="entry name" value="Glutamine synthetase/guanido kinase, catalytic domain"/>
    <property type="match status" value="1"/>
</dbReference>
<dbReference type="Gene3D" id="3.10.20.70">
    <property type="entry name" value="Glutamine synthetase, N-terminal domain"/>
    <property type="match status" value="1"/>
</dbReference>
<dbReference type="GO" id="GO:0006598">
    <property type="term" value="P:polyamine catabolic process"/>
    <property type="evidence" value="ECO:0007669"/>
    <property type="project" value="TreeGrafter"/>
</dbReference>
<dbReference type="AlphaFoldDB" id="A0A4R6RI60"/>
<dbReference type="SUPFAM" id="SSF54368">
    <property type="entry name" value="Glutamine synthetase, N-terminal domain"/>
    <property type="match status" value="1"/>
</dbReference>
<dbReference type="GO" id="GO:0006542">
    <property type="term" value="P:glutamine biosynthetic process"/>
    <property type="evidence" value="ECO:0007669"/>
    <property type="project" value="InterPro"/>
</dbReference>
<dbReference type="PANTHER" id="PTHR43785">
    <property type="entry name" value="GAMMA-GLUTAMYLPUTRESCINE SYNTHETASE"/>
    <property type="match status" value="1"/>
</dbReference>
<dbReference type="InterPro" id="IPR014746">
    <property type="entry name" value="Gln_synth/guanido_kin_cat_dom"/>
</dbReference>
<evidence type="ECO:0000256" key="4">
    <source>
        <dbReference type="RuleBase" id="RU000384"/>
    </source>
</evidence>
<name>A0A4R6RI60_9HYPH</name>
<dbReference type="RefSeq" id="WP_245515724.1">
    <property type="nucleotide sequence ID" value="NZ_BSPM01000004.1"/>
</dbReference>
<reference evidence="6 7" key="1">
    <citation type="submission" date="2019-03" db="EMBL/GenBank/DDBJ databases">
        <title>Genomic Encyclopedia of Type Strains, Phase IV (KMG-IV): sequencing the most valuable type-strain genomes for metagenomic binning, comparative biology and taxonomic classification.</title>
        <authorList>
            <person name="Goeker M."/>
        </authorList>
    </citation>
    <scope>NUCLEOTIDE SEQUENCE [LARGE SCALE GENOMIC DNA]</scope>
    <source>
        <strain evidence="6 7">DSM 102969</strain>
    </source>
</reference>
<comment type="cofactor">
    <cofactor evidence="1">
        <name>Mg(2+)</name>
        <dbReference type="ChEBI" id="CHEBI:18420"/>
    </cofactor>
</comment>
<dbReference type="Proteomes" id="UP000294547">
    <property type="component" value="Unassembled WGS sequence"/>
</dbReference>
<sequence>MVKALTDMADDEARRFLKAHPDVESVEYLITDSNGVVRGKWAPPQSLAKAASAGIAMPLSLFGFDVWGRDVPAAGLSFETGDGDGVCRLVPGSIRRVPWARRPTAQALVSMHLDAGAPWTLDPRQQLAAAVERLARLGLRAVAAFELEFYLIDPERQGEALPVLSGTPGPERPNTYGLDDLAIYEDLFADIRAAAAVQGLPIDTIVSEAAAGQFEVNLRHKPDALGVADDAVMLKRLIVEIARRRGLRATFMAKPWIDRPGNGMHVHASLVDRDGVNVFADPARGTQRLEQAIAGLVDGMAASTLVFAPTFNAYRRLRPGAHAPTRASWGYNNRTVAIRVPNSEPYARRLEHRVAGADANPYLVMAAVLNGMADGLEREARVQPPVNGDDNVSAIPQLPRDMASAIATFETSDFVRRGFGTGWRKVFAAVKRAELAAFLDEITPLERSTYL</sequence>
<evidence type="ECO:0000259" key="5">
    <source>
        <dbReference type="PROSITE" id="PS51987"/>
    </source>
</evidence>
<keyword evidence="2 6" id="KW-0436">Ligase</keyword>
<dbReference type="PROSITE" id="PS51987">
    <property type="entry name" value="GS_CATALYTIC"/>
    <property type="match status" value="1"/>
</dbReference>
<proteinExistence type="inferred from homology"/>
<evidence type="ECO:0000256" key="2">
    <source>
        <dbReference type="ARBA" id="ARBA00022598"/>
    </source>
</evidence>
<comment type="similarity">
    <text evidence="3 4">Belongs to the glutamine synthetase family.</text>
</comment>
<protein>
    <submittedName>
        <fullName evidence="6">Glutamate--putrescine ligase</fullName>
    </submittedName>
</protein>
<keyword evidence="7" id="KW-1185">Reference proteome</keyword>
<organism evidence="6 7">
    <name type="scientific">Oharaeibacter diazotrophicus</name>
    <dbReference type="NCBI Taxonomy" id="1920512"/>
    <lineage>
        <taxon>Bacteria</taxon>
        <taxon>Pseudomonadati</taxon>
        <taxon>Pseudomonadota</taxon>
        <taxon>Alphaproteobacteria</taxon>
        <taxon>Hyphomicrobiales</taxon>
        <taxon>Pleomorphomonadaceae</taxon>
        <taxon>Oharaeibacter</taxon>
    </lineage>
</organism>
<dbReference type="Pfam" id="PF00120">
    <property type="entry name" value="Gln-synt_C"/>
    <property type="match status" value="1"/>
</dbReference>
<feature type="domain" description="GS catalytic" evidence="5">
    <location>
        <begin position="123"/>
        <end position="451"/>
    </location>
</feature>